<name>V4ADM3_LOTGI</name>
<feature type="compositionally biased region" description="Polar residues" evidence="1">
    <location>
        <begin position="447"/>
        <end position="459"/>
    </location>
</feature>
<keyword evidence="2" id="KW-1133">Transmembrane helix</keyword>
<feature type="region of interest" description="Disordered" evidence="1">
    <location>
        <begin position="443"/>
        <end position="462"/>
    </location>
</feature>
<dbReference type="EMBL" id="KB201931">
    <property type="protein sequence ID" value="ESO93225.1"/>
    <property type="molecule type" value="Genomic_DNA"/>
</dbReference>
<dbReference type="CTD" id="20238779"/>
<dbReference type="CDD" id="cd12087">
    <property type="entry name" value="TM_EGFR-like"/>
    <property type="match status" value="1"/>
</dbReference>
<keyword evidence="4" id="KW-1185">Reference proteome</keyword>
<accession>V4ADM3</accession>
<dbReference type="GeneID" id="20238779"/>
<dbReference type="AlphaFoldDB" id="V4ADM3"/>
<evidence type="ECO:0000313" key="3">
    <source>
        <dbReference type="EMBL" id="ESO93225.1"/>
    </source>
</evidence>
<sequence length="697" mass="78453">MDRVKETSTNISKIHVVFFFSFIIVLTPASSLDGLKCNLMNGSIFTFNCPDARIWVNSMDYYAVENDICSRRLGCNKTLSGEEDGENILCHGQYGKCTQLLDNTILYGICPNVTGLAVEINYDCTPIDADVPMEKVECPLSNDILRPHLDCPDNSVIHVHSVGYWKVSENRTCLESKDQCYKCKTGVEDLLYKKCRGENECMPTLPESINDGLGCDYQIPNIGADIKYSCLNNESMYDVCDSLELEVPNNTSMYLISREYINKPGVYEEQFCRCKATSKGMDVKLLYYDMPPDTVGKRSQLILSDTVQRLNLKLAEIVDAEPFLEPKTNLTVEYIHKNISNLLFLIEFKVSASTDNSNEGGLVQDTGTSQLRGTIIFIPDEDILIIGIVLGLLVLIAFIILVIALIIRRRRQYKTDEEESVYSGLDNPAFLHQTYTILEGDTKSESSDFISDPQNQTSIPIHHDGQERLGDIREIVQSEHIENNGLNRIGPNDMGSIPESIPEVNEPLDNYDPNYMQIDNFRESEPSTSASYLLVAPPVENVEYAKVNKIKKEKVQNGSLFDNSFSNINPPQIPDKTYTEEEISNYRQEKLKPYINISNTPKIEDQKADQHNTNYEGEDEFPSIPVNSDVVILQSISDSPKHDDDESVLSGNDLSTVPEEDENLDMTSSFPDVSSAIESPPRQFPRQSSYTAVPFLY</sequence>
<reference evidence="3 4" key="1">
    <citation type="journal article" date="2013" name="Nature">
        <title>Insights into bilaterian evolution from three spiralian genomes.</title>
        <authorList>
            <person name="Simakov O."/>
            <person name="Marletaz F."/>
            <person name="Cho S.J."/>
            <person name="Edsinger-Gonzales E."/>
            <person name="Havlak P."/>
            <person name="Hellsten U."/>
            <person name="Kuo D.H."/>
            <person name="Larsson T."/>
            <person name="Lv J."/>
            <person name="Arendt D."/>
            <person name="Savage R."/>
            <person name="Osoegawa K."/>
            <person name="de Jong P."/>
            <person name="Grimwood J."/>
            <person name="Chapman J.A."/>
            <person name="Shapiro H."/>
            <person name="Aerts A."/>
            <person name="Otillar R.P."/>
            <person name="Terry A.Y."/>
            <person name="Boore J.L."/>
            <person name="Grigoriev I.V."/>
            <person name="Lindberg D.R."/>
            <person name="Seaver E.C."/>
            <person name="Weisblat D.A."/>
            <person name="Putnam N.H."/>
            <person name="Rokhsar D.S."/>
        </authorList>
    </citation>
    <scope>NUCLEOTIDE SEQUENCE [LARGE SCALE GENOMIC DNA]</scope>
</reference>
<gene>
    <name evidence="3" type="ORF">LOTGIDRAFT_161776</name>
</gene>
<protein>
    <submittedName>
        <fullName evidence="3">Uncharacterized protein</fullName>
    </submittedName>
</protein>
<organism evidence="3 4">
    <name type="scientific">Lottia gigantea</name>
    <name type="common">Giant owl limpet</name>
    <dbReference type="NCBI Taxonomy" id="225164"/>
    <lineage>
        <taxon>Eukaryota</taxon>
        <taxon>Metazoa</taxon>
        <taxon>Spiralia</taxon>
        <taxon>Lophotrochozoa</taxon>
        <taxon>Mollusca</taxon>
        <taxon>Gastropoda</taxon>
        <taxon>Patellogastropoda</taxon>
        <taxon>Lottioidea</taxon>
        <taxon>Lottiidae</taxon>
        <taxon>Lottia</taxon>
    </lineage>
</organism>
<feature type="region of interest" description="Disordered" evidence="1">
    <location>
        <begin position="638"/>
        <end position="697"/>
    </location>
</feature>
<dbReference type="KEGG" id="lgi:LOTGIDRAFT_161776"/>
<evidence type="ECO:0000256" key="1">
    <source>
        <dbReference type="SAM" id="MobiDB-lite"/>
    </source>
</evidence>
<evidence type="ECO:0000256" key="2">
    <source>
        <dbReference type="SAM" id="Phobius"/>
    </source>
</evidence>
<dbReference type="CDD" id="cd22823">
    <property type="entry name" value="Gal_Rha_Lectin"/>
    <property type="match status" value="1"/>
</dbReference>
<dbReference type="RefSeq" id="XP_009055928.1">
    <property type="nucleotide sequence ID" value="XM_009057680.1"/>
</dbReference>
<keyword evidence="2" id="KW-0472">Membrane</keyword>
<dbReference type="Proteomes" id="UP000030746">
    <property type="component" value="Unassembled WGS sequence"/>
</dbReference>
<feature type="transmembrane region" description="Helical" evidence="2">
    <location>
        <begin position="383"/>
        <end position="407"/>
    </location>
</feature>
<dbReference type="HOGENOM" id="CLU_395531_0_0_1"/>
<evidence type="ECO:0000313" key="4">
    <source>
        <dbReference type="Proteomes" id="UP000030746"/>
    </source>
</evidence>
<keyword evidence="2" id="KW-0812">Transmembrane</keyword>
<proteinExistence type="predicted"/>